<feature type="transmembrane region" description="Helical" evidence="6">
    <location>
        <begin position="281"/>
        <end position="303"/>
    </location>
</feature>
<evidence type="ECO:0000256" key="4">
    <source>
        <dbReference type="ARBA" id="ARBA00022989"/>
    </source>
</evidence>
<feature type="transmembrane region" description="Helical" evidence="6">
    <location>
        <begin position="226"/>
        <end position="248"/>
    </location>
</feature>
<comment type="subcellular location">
    <subcellularLocation>
        <location evidence="1">Cell membrane</location>
        <topology evidence="1">Multi-pass membrane protein</topology>
    </subcellularLocation>
</comment>
<feature type="transmembrane region" description="Helical" evidence="6">
    <location>
        <begin position="148"/>
        <end position="165"/>
    </location>
</feature>
<dbReference type="InterPro" id="IPR022791">
    <property type="entry name" value="L-PG_synthase/AglD"/>
</dbReference>
<dbReference type="Pfam" id="PF03706">
    <property type="entry name" value="LPG_synthase_TM"/>
    <property type="match status" value="1"/>
</dbReference>
<evidence type="ECO:0000256" key="3">
    <source>
        <dbReference type="ARBA" id="ARBA00022692"/>
    </source>
</evidence>
<evidence type="ECO:0000256" key="2">
    <source>
        <dbReference type="ARBA" id="ARBA00022475"/>
    </source>
</evidence>
<accession>A0A8J3MS04</accession>
<feature type="transmembrane region" description="Helical" evidence="6">
    <location>
        <begin position="192"/>
        <end position="214"/>
    </location>
</feature>
<name>A0A8J3MS04_9CHLR</name>
<feature type="transmembrane region" description="Helical" evidence="6">
    <location>
        <begin position="357"/>
        <end position="380"/>
    </location>
</feature>
<dbReference type="PANTHER" id="PTHR40277:SF1">
    <property type="entry name" value="BLL5419 PROTEIN"/>
    <property type="match status" value="1"/>
</dbReference>
<keyword evidence="3 6" id="KW-0812">Transmembrane</keyword>
<evidence type="ECO:0000256" key="1">
    <source>
        <dbReference type="ARBA" id="ARBA00004651"/>
    </source>
</evidence>
<keyword evidence="8" id="KW-1185">Reference proteome</keyword>
<evidence type="ECO:0000256" key="6">
    <source>
        <dbReference type="SAM" id="Phobius"/>
    </source>
</evidence>
<dbReference type="NCBIfam" id="TIGR00374">
    <property type="entry name" value="flippase-like domain"/>
    <property type="match status" value="1"/>
</dbReference>
<feature type="transmembrane region" description="Helical" evidence="6">
    <location>
        <begin position="116"/>
        <end position="136"/>
    </location>
</feature>
<organism evidence="7 8">
    <name type="scientific">Ktedonospora formicarum</name>
    <dbReference type="NCBI Taxonomy" id="2778364"/>
    <lineage>
        <taxon>Bacteria</taxon>
        <taxon>Bacillati</taxon>
        <taxon>Chloroflexota</taxon>
        <taxon>Ktedonobacteria</taxon>
        <taxon>Ktedonobacterales</taxon>
        <taxon>Ktedonobacteraceae</taxon>
        <taxon>Ktedonospora</taxon>
    </lineage>
</organism>
<gene>
    <name evidence="7" type="ORF">KSX_25140</name>
</gene>
<dbReference type="RefSeq" id="WP_220193751.1">
    <property type="nucleotide sequence ID" value="NZ_BNJF01000001.1"/>
</dbReference>
<dbReference type="AlphaFoldDB" id="A0A8J3MS04"/>
<dbReference type="Proteomes" id="UP000612362">
    <property type="component" value="Unassembled WGS sequence"/>
</dbReference>
<feature type="transmembrane region" description="Helical" evidence="6">
    <location>
        <begin position="315"/>
        <end position="337"/>
    </location>
</feature>
<proteinExistence type="predicted"/>
<dbReference type="GO" id="GO:0005886">
    <property type="term" value="C:plasma membrane"/>
    <property type="evidence" value="ECO:0007669"/>
    <property type="project" value="UniProtKB-SubCell"/>
</dbReference>
<feature type="transmembrane region" description="Helical" evidence="6">
    <location>
        <begin position="79"/>
        <end position="96"/>
    </location>
</feature>
<sequence length="390" mass="43225">MTMMPESNQPARGLRDFGAFQPVPQSTPFPQATPDTPPPVQEVTHIQRFPFSYARQVQEIGSRLLRSEQLRTLKVRPRLIEIILRGGVSILALGLLAQHVSWTKLFAIYSRLNLEILLMALALGGAGFLVSTFQWHRLLRAERIRFDLADLIKIALVGYAFRVLPPPNIDDDTMKATYVGKCTNNPTGASSATVLCHITGFLGMLGLSIPAFILRPEQFPLTIKMWFILLSLGAGIAISGMLLISIMLPEMIYSKWLEYRLVRFILRIGNTLCISLNQPRALLVATGYSLLSWTCSILSYEAYMLALGQQLPLSFYCVAVPLVFMIAALPISFHGLGLREVAFTLVFMAAPMPLESAFSLALLANVQTLAFGMLGGYYYYTLGRTSQGIV</sequence>
<keyword evidence="5 6" id="KW-0472">Membrane</keyword>
<dbReference type="PANTHER" id="PTHR40277">
    <property type="entry name" value="BLL5419 PROTEIN"/>
    <property type="match status" value="1"/>
</dbReference>
<keyword evidence="2" id="KW-1003">Cell membrane</keyword>
<evidence type="ECO:0000256" key="5">
    <source>
        <dbReference type="ARBA" id="ARBA00023136"/>
    </source>
</evidence>
<protein>
    <submittedName>
        <fullName evidence="7">Uncharacterized protein</fullName>
    </submittedName>
</protein>
<keyword evidence="4 6" id="KW-1133">Transmembrane helix</keyword>
<evidence type="ECO:0000313" key="7">
    <source>
        <dbReference type="EMBL" id="GHO44351.1"/>
    </source>
</evidence>
<reference evidence="7" key="1">
    <citation type="submission" date="2020-10" db="EMBL/GenBank/DDBJ databases">
        <title>Taxonomic study of unclassified bacteria belonging to the class Ktedonobacteria.</title>
        <authorList>
            <person name="Yabe S."/>
            <person name="Wang C.M."/>
            <person name="Zheng Y."/>
            <person name="Sakai Y."/>
            <person name="Cavaletti L."/>
            <person name="Monciardini P."/>
            <person name="Donadio S."/>
        </authorList>
    </citation>
    <scope>NUCLEOTIDE SEQUENCE</scope>
    <source>
        <strain evidence="7">SOSP1-1</strain>
    </source>
</reference>
<evidence type="ECO:0000313" key="8">
    <source>
        <dbReference type="Proteomes" id="UP000612362"/>
    </source>
</evidence>
<comment type="caution">
    <text evidence="7">The sequence shown here is derived from an EMBL/GenBank/DDBJ whole genome shotgun (WGS) entry which is preliminary data.</text>
</comment>
<dbReference type="EMBL" id="BNJF01000001">
    <property type="protein sequence ID" value="GHO44351.1"/>
    <property type="molecule type" value="Genomic_DNA"/>
</dbReference>